<dbReference type="AlphaFoldDB" id="A0A7R9I1C8"/>
<reference evidence="2" key="1">
    <citation type="submission" date="2020-11" db="EMBL/GenBank/DDBJ databases">
        <authorList>
            <person name="Tran Van P."/>
        </authorList>
    </citation>
    <scope>NUCLEOTIDE SEQUENCE</scope>
</reference>
<sequence length="294" mass="33843">MFTATILSLYERLTIFLMLLAEGCGPGDPLVSSPLATLLLPLKTSYSSPMASLVLTDSSQLSEFSPLKTSYSSPMASLVLTDSSQLSEDMESALREENRAIITSFVEKLRSKYKTDEKLIWIYYYFKNVDDSFFGQLNRFDFGSDLGYVKAVFSQALVQSIQDEQLSSAFQKYLDQFPRGIDYDDVPVQRFNNFDQLDLKIMFNAIEMISQHNKDLKSSVENILNWFDQNFVPETHMITFEMKIVYRNKSDFLRDFFKHLISLGSVSSEIKKDLYKVLPFVTLADKIEDKDRYS</sequence>
<organism evidence="2">
    <name type="scientific">Timema bartmani</name>
    <dbReference type="NCBI Taxonomy" id="61472"/>
    <lineage>
        <taxon>Eukaryota</taxon>
        <taxon>Metazoa</taxon>
        <taxon>Ecdysozoa</taxon>
        <taxon>Arthropoda</taxon>
        <taxon>Hexapoda</taxon>
        <taxon>Insecta</taxon>
        <taxon>Pterygota</taxon>
        <taxon>Neoptera</taxon>
        <taxon>Polyneoptera</taxon>
        <taxon>Phasmatodea</taxon>
        <taxon>Timematodea</taxon>
        <taxon>Timematoidea</taxon>
        <taxon>Timematidae</taxon>
        <taxon>Timema</taxon>
    </lineage>
</organism>
<feature type="signal peptide" evidence="1">
    <location>
        <begin position="1"/>
        <end position="29"/>
    </location>
</feature>
<accession>A0A7R9I1C8</accession>
<evidence type="ECO:0000313" key="2">
    <source>
        <dbReference type="EMBL" id="CAD7443044.1"/>
    </source>
</evidence>
<keyword evidence="1" id="KW-0732">Signal</keyword>
<evidence type="ECO:0000256" key="1">
    <source>
        <dbReference type="SAM" id="SignalP"/>
    </source>
</evidence>
<proteinExistence type="predicted"/>
<feature type="chain" id="PRO_5031371035" evidence="1">
    <location>
        <begin position="30"/>
        <end position="294"/>
    </location>
</feature>
<gene>
    <name evidence="2" type="ORF">TBIB3V08_LOCUS5457</name>
</gene>
<protein>
    <submittedName>
        <fullName evidence="2">Uncharacterized protein</fullName>
    </submittedName>
</protein>
<name>A0A7R9I1C8_9NEOP</name>
<dbReference type="EMBL" id="OD565963">
    <property type="protein sequence ID" value="CAD7443044.1"/>
    <property type="molecule type" value="Genomic_DNA"/>
</dbReference>